<evidence type="ECO:0000256" key="2">
    <source>
        <dbReference type="ARBA" id="ARBA00014294"/>
    </source>
</evidence>
<evidence type="ECO:0000256" key="1">
    <source>
        <dbReference type="ARBA" id="ARBA00011494"/>
    </source>
</evidence>
<dbReference type="GO" id="GO:0005743">
    <property type="term" value="C:mitochondrial inner membrane"/>
    <property type="evidence" value="ECO:0007669"/>
    <property type="project" value="UniProtKB-SubCell"/>
</dbReference>
<keyword evidence="3" id="KW-0962">Peroxisome biogenesis</keyword>
<dbReference type="InParanoid" id="A0A6J0B3U9"/>
<proteinExistence type="predicted"/>
<evidence type="ECO:0000256" key="4">
    <source>
        <dbReference type="ARBA" id="ARBA00025338"/>
    </source>
</evidence>
<evidence type="ECO:0000256" key="5">
    <source>
        <dbReference type="ARBA" id="ARBA00029630"/>
    </source>
</evidence>
<name>A0A6J0B3U9_NEOLC</name>
<dbReference type="PANTHER" id="PTHR28080">
    <property type="entry name" value="PEROXISOMAL BIOGENESIS FACTOR 3"/>
    <property type="match status" value="1"/>
</dbReference>
<evidence type="ECO:0000313" key="7">
    <source>
        <dbReference type="RefSeq" id="XP_015509774.2"/>
    </source>
</evidence>
<reference evidence="7" key="1">
    <citation type="submission" date="2025-08" db="UniProtKB">
        <authorList>
            <consortium name="RefSeq"/>
        </authorList>
    </citation>
    <scope>IDENTIFICATION</scope>
    <source>
        <tissue evidence="7">Thorax and Abdomen</tissue>
    </source>
</reference>
<comment type="subunit">
    <text evidence="1">Interacts with PEX19.</text>
</comment>
<dbReference type="OrthoDB" id="45930at2759"/>
<dbReference type="AlphaFoldDB" id="A0A6J0B3U9"/>
<dbReference type="GO" id="GO:0015031">
    <property type="term" value="P:protein transport"/>
    <property type="evidence" value="ECO:0007669"/>
    <property type="project" value="UniProtKB-KW"/>
</dbReference>
<dbReference type="RefSeq" id="XP_015509774.2">
    <property type="nucleotide sequence ID" value="XM_015654288.2"/>
</dbReference>
<evidence type="ECO:0000256" key="3">
    <source>
        <dbReference type="ARBA" id="ARBA00022593"/>
    </source>
</evidence>
<dbReference type="KEGG" id="nlo:107216948"/>
<accession>A0A6J0B3U9</accession>
<dbReference type="PANTHER" id="PTHR28080:SF1">
    <property type="entry name" value="PEROXISOMAL BIOGENESIS FACTOR 3"/>
    <property type="match status" value="1"/>
</dbReference>
<organism evidence="7">
    <name type="scientific">Neodiprion lecontei</name>
    <name type="common">Redheaded pine sawfly</name>
    <dbReference type="NCBI Taxonomy" id="441921"/>
    <lineage>
        <taxon>Eukaryota</taxon>
        <taxon>Metazoa</taxon>
        <taxon>Ecdysozoa</taxon>
        <taxon>Arthropoda</taxon>
        <taxon>Hexapoda</taxon>
        <taxon>Insecta</taxon>
        <taxon>Pterygota</taxon>
        <taxon>Neoptera</taxon>
        <taxon>Endopterygota</taxon>
        <taxon>Hymenoptera</taxon>
        <taxon>Tenthredinoidea</taxon>
        <taxon>Diprionidae</taxon>
        <taxon>Diprioninae</taxon>
        <taxon>Neodiprion</taxon>
    </lineage>
</organism>
<comment type="function">
    <text evidence="4">Involved in peroxisome biosynthesis and integrity. Assembles membrane vesicles before the matrix proteins are translocated. As a docking factor for PEX19, is necessary for the import of peroxisomal membrane proteins in the peroxisomes.</text>
</comment>
<keyword evidence="6" id="KW-1185">Reference proteome</keyword>
<sequence length="379" mass="42595">MFSRLRGFLYRHRRKFVVSGILVGGIIVATRYTQRKLREWQESETRIFIERTKRQQHFESTERTCNQTILSLAVGLRDTVTSTLNTETIVNKLRHGSNDKIALWNELKVLAVARSAALIYSSTMLVATLRIQLNLMGGYMFRDSKNQNEQAKIDGAMQERYLSICEYFMSEGAVKLSLFVKEKVKETTASISLAQQLTLRDVEQIYWGITSSISADTERDPIKNLSAYILPQNCESTGDKILSKIISETLDLLESEEVQSLVRSSVRTGFVMMVDHISEYFFDSSFSGQAMPGSNPLVAIPGPSTQSDSTEKPMDVCKTNGFLNLDKMSMPMAKLIPIVNGQVPAIPRAGDSPSLWVKQLILNDKLKTLGANVYEAFSF</sequence>
<dbReference type="Proteomes" id="UP000829291">
    <property type="component" value="Chromosome 3"/>
</dbReference>
<protein>
    <recommendedName>
        <fullName evidence="2">Peroxisomal biogenesis factor 3</fullName>
    </recommendedName>
    <alternativeName>
        <fullName evidence="5">Peroxisomal assembly protein PEX3</fullName>
    </alternativeName>
</protein>
<dbReference type="GeneID" id="107216948"/>
<evidence type="ECO:0000313" key="6">
    <source>
        <dbReference type="Proteomes" id="UP000829291"/>
    </source>
</evidence>
<gene>
    <name evidence="7" type="primary">LOC107216948</name>
</gene>
<dbReference type="InterPro" id="IPR006966">
    <property type="entry name" value="Peroxin-3"/>
</dbReference>
<dbReference type="Pfam" id="PF04882">
    <property type="entry name" value="Peroxin-3"/>
    <property type="match status" value="3"/>
</dbReference>